<organism evidence="1 2">
    <name type="scientific">Eretmocerus hayati</name>
    <dbReference type="NCBI Taxonomy" id="131215"/>
    <lineage>
        <taxon>Eukaryota</taxon>
        <taxon>Metazoa</taxon>
        <taxon>Ecdysozoa</taxon>
        <taxon>Arthropoda</taxon>
        <taxon>Hexapoda</taxon>
        <taxon>Insecta</taxon>
        <taxon>Pterygota</taxon>
        <taxon>Neoptera</taxon>
        <taxon>Endopterygota</taxon>
        <taxon>Hymenoptera</taxon>
        <taxon>Apocrita</taxon>
        <taxon>Proctotrupomorpha</taxon>
        <taxon>Chalcidoidea</taxon>
        <taxon>Aphelinidae</taxon>
        <taxon>Aphelininae</taxon>
        <taxon>Eretmocerus</taxon>
    </lineage>
</organism>
<name>A0ACC2N2F1_9HYME</name>
<dbReference type="Proteomes" id="UP001239111">
    <property type="component" value="Chromosome 4"/>
</dbReference>
<sequence>MIEISDLLRVNGEPMLGVLPSRENSHPYIVGLAIKNINGEIGHHICTGSLISQIHILTAASCTRPTKNLVAVIRRRGGSRSYQNINFDIVEQETYKNWYHKKYGKITSGKDSDDLAILKMGKCPRISLSIPVVYSSNKDVLRTHFRVIGWGNEIGPNGSVNARQTNLHFMDGSVCKARVKKDLPPSVKFGMPLRAMCATVTAKSSLSDGDFGGPVIQESGKVYGIVLRAVGNSYKSEVIGDWTYLVLVLSDFKDFIREHTDKVIQTCVYQ</sequence>
<proteinExistence type="predicted"/>
<protein>
    <submittedName>
        <fullName evidence="1">Uncharacterized protein</fullName>
    </submittedName>
</protein>
<reference evidence="1" key="1">
    <citation type="submission" date="2023-04" db="EMBL/GenBank/DDBJ databases">
        <title>A chromosome-level genome assembly of the parasitoid wasp Eretmocerus hayati.</title>
        <authorList>
            <person name="Zhong Y."/>
            <person name="Liu S."/>
            <person name="Liu Y."/>
        </authorList>
    </citation>
    <scope>NUCLEOTIDE SEQUENCE</scope>
    <source>
        <strain evidence="1">ZJU_SS_LIU_2023</strain>
    </source>
</reference>
<accession>A0ACC2N2F1</accession>
<dbReference type="EMBL" id="CM056744">
    <property type="protein sequence ID" value="KAJ8664923.1"/>
    <property type="molecule type" value="Genomic_DNA"/>
</dbReference>
<gene>
    <name evidence="1" type="ORF">QAD02_006585</name>
</gene>
<comment type="caution">
    <text evidence="1">The sequence shown here is derived from an EMBL/GenBank/DDBJ whole genome shotgun (WGS) entry which is preliminary data.</text>
</comment>
<evidence type="ECO:0000313" key="1">
    <source>
        <dbReference type="EMBL" id="KAJ8664923.1"/>
    </source>
</evidence>
<evidence type="ECO:0000313" key="2">
    <source>
        <dbReference type="Proteomes" id="UP001239111"/>
    </source>
</evidence>
<keyword evidence="2" id="KW-1185">Reference proteome</keyword>